<protein>
    <submittedName>
        <fullName evidence="1">Uncharacterized protein</fullName>
    </submittedName>
</protein>
<proteinExistence type="predicted"/>
<dbReference type="Proteomes" id="UP000177117">
    <property type="component" value="Unassembled WGS sequence"/>
</dbReference>
<comment type="caution">
    <text evidence="1">The sequence shown here is derived from an EMBL/GenBank/DDBJ whole genome shotgun (WGS) entry which is preliminary data.</text>
</comment>
<dbReference type="PROSITE" id="PS51257">
    <property type="entry name" value="PROKAR_LIPOPROTEIN"/>
    <property type="match status" value="1"/>
</dbReference>
<gene>
    <name evidence="1" type="ORF">A2650_01925</name>
</gene>
<evidence type="ECO:0000313" key="2">
    <source>
        <dbReference type="Proteomes" id="UP000177117"/>
    </source>
</evidence>
<accession>A0A1F8EJ32</accession>
<dbReference type="EMBL" id="MGJD01000023">
    <property type="protein sequence ID" value="OGN00350.1"/>
    <property type="molecule type" value="Genomic_DNA"/>
</dbReference>
<dbReference type="AlphaFoldDB" id="A0A1F8EJ32"/>
<name>A0A1F8EJ32_9BACT</name>
<evidence type="ECO:0000313" key="1">
    <source>
        <dbReference type="EMBL" id="OGN00350.1"/>
    </source>
</evidence>
<reference evidence="1 2" key="1">
    <citation type="journal article" date="2016" name="Nat. Commun.">
        <title>Thousands of microbial genomes shed light on interconnected biogeochemical processes in an aquifer system.</title>
        <authorList>
            <person name="Anantharaman K."/>
            <person name="Brown C.T."/>
            <person name="Hug L.A."/>
            <person name="Sharon I."/>
            <person name="Castelle C.J."/>
            <person name="Probst A.J."/>
            <person name="Thomas B.C."/>
            <person name="Singh A."/>
            <person name="Wilkins M.J."/>
            <person name="Karaoz U."/>
            <person name="Brodie E.L."/>
            <person name="Williams K.H."/>
            <person name="Hubbard S.S."/>
            <person name="Banfield J.F."/>
        </authorList>
    </citation>
    <scope>NUCLEOTIDE SEQUENCE [LARGE SCALE GENOMIC DNA]</scope>
</reference>
<organism evidence="1 2">
    <name type="scientific">Candidatus Yanofskybacteria bacterium RIFCSPHIGHO2_01_FULL_41_53</name>
    <dbReference type="NCBI Taxonomy" id="1802663"/>
    <lineage>
        <taxon>Bacteria</taxon>
        <taxon>Candidatus Yanofskyibacteriota</taxon>
    </lineage>
</organism>
<sequence length="65" mass="6795">MKTNQSLDTQDLPSEEILLGFGSLSASCLPAGRSAEPARSPADGLLTDLFSMTEFSTKNTGLAGF</sequence>